<proteinExistence type="predicted"/>
<dbReference type="RefSeq" id="WP_188924562.1">
    <property type="nucleotide sequence ID" value="NZ_BMQI01000012.1"/>
</dbReference>
<organism evidence="2 3">
    <name type="scientific">Shewanella algicola</name>
    <dbReference type="NCBI Taxonomy" id="640633"/>
    <lineage>
        <taxon>Bacteria</taxon>
        <taxon>Pseudomonadati</taxon>
        <taxon>Pseudomonadota</taxon>
        <taxon>Gammaproteobacteria</taxon>
        <taxon>Alteromonadales</taxon>
        <taxon>Shewanellaceae</taxon>
        <taxon>Shewanella</taxon>
    </lineage>
</organism>
<accession>A0A9X2CD16</accession>
<name>A0A9X2CD16_9GAMM</name>
<dbReference type="AlphaFoldDB" id="A0A9X2CD16"/>
<feature type="chain" id="PRO_5040848576" evidence="1">
    <location>
        <begin position="30"/>
        <end position="185"/>
    </location>
</feature>
<feature type="signal peptide" evidence="1">
    <location>
        <begin position="1"/>
        <end position="29"/>
    </location>
</feature>
<evidence type="ECO:0000313" key="2">
    <source>
        <dbReference type="EMBL" id="MCL1104966.1"/>
    </source>
</evidence>
<evidence type="ECO:0000313" key="3">
    <source>
        <dbReference type="Proteomes" id="UP001139408"/>
    </source>
</evidence>
<sequence length="185" mass="21164">MNINNSRVLLSTAVVSACLCVCAILPVQAKAPLNDERLNRESHSVRGQHHRPKHRQSHTRYNPWRWGLGWNNYGWGPSIGISWRNGINSHFNYGWGINHYRGVYPYSVINPIPSTQYRTVEQPVTVNAAPQQTTTYTEVSSGLSRLPENAKVIQTDNGTVYEWQGVEYYFDWNTQTYEVAKIVTP</sequence>
<dbReference type="Proteomes" id="UP001139408">
    <property type="component" value="Unassembled WGS sequence"/>
</dbReference>
<comment type="caution">
    <text evidence="2">The sequence shown here is derived from an EMBL/GenBank/DDBJ whole genome shotgun (WGS) entry which is preliminary data.</text>
</comment>
<gene>
    <name evidence="2" type="ORF">L2749_06790</name>
</gene>
<keyword evidence="3" id="KW-1185">Reference proteome</keyword>
<keyword evidence="1" id="KW-0732">Signal</keyword>
<dbReference type="EMBL" id="JAKILJ010000012">
    <property type="protein sequence ID" value="MCL1104966.1"/>
    <property type="molecule type" value="Genomic_DNA"/>
</dbReference>
<reference evidence="2" key="1">
    <citation type="submission" date="2022-01" db="EMBL/GenBank/DDBJ databases">
        <title>Whole genome-based taxonomy of the Shewanellaceae.</title>
        <authorList>
            <person name="Martin-Rodriguez A.J."/>
        </authorList>
    </citation>
    <scope>NUCLEOTIDE SEQUENCE</scope>
    <source>
        <strain evidence="2">DSM 23803</strain>
    </source>
</reference>
<dbReference type="PROSITE" id="PS51257">
    <property type="entry name" value="PROKAR_LIPOPROTEIN"/>
    <property type="match status" value="1"/>
</dbReference>
<protein>
    <submittedName>
        <fullName evidence="2">Uncharacterized protein</fullName>
    </submittedName>
</protein>
<evidence type="ECO:0000256" key="1">
    <source>
        <dbReference type="SAM" id="SignalP"/>
    </source>
</evidence>